<organism evidence="1">
    <name type="scientific">uncultured bacterium 51</name>
    <dbReference type="NCBI Taxonomy" id="1748279"/>
    <lineage>
        <taxon>Bacteria</taxon>
        <taxon>environmental samples</taxon>
    </lineage>
</organism>
<dbReference type="AlphaFoldDB" id="A0A0U3TY79"/>
<reference evidence="1" key="1">
    <citation type="submission" date="2015-10" db="EMBL/GenBank/DDBJ databases">
        <title>Biosynthesis of SCL-MCL polyhydroxyalkanoates by metagenomic clones in Pseudomonas putida.</title>
        <authorList>
            <person name="Cheng J."/>
            <person name="Charles T.C."/>
        </authorList>
    </citation>
    <scope>NUCLEOTIDE SEQUENCE</scope>
</reference>
<accession>A0A0U3TY79</accession>
<dbReference type="EMBL" id="KT944272">
    <property type="protein sequence ID" value="ALV86656.1"/>
    <property type="molecule type" value="Genomic_DNA"/>
</dbReference>
<evidence type="ECO:0000313" key="1">
    <source>
        <dbReference type="EMBL" id="ALV86656.1"/>
    </source>
</evidence>
<protein>
    <recommendedName>
        <fullName evidence="2">DUF2867 domain-containing protein</fullName>
    </recommendedName>
</protein>
<name>A0A0U3TY79_9BACT</name>
<sequence>MPAIRACPLPDQALLTRYASAGAYTDCYTADVARPVSHAQYIEAFYTGALFRIERLLLRLFLARPSTDAEVRQLAAGEATRFAAWRVEDRAADQLLMCDLAGRTRSWLMVAPAPAGSTLYFGSAVVPVARASSARGRPRMGLAFTALLGFHKLYSRALLASARSRLSRPA</sequence>
<proteinExistence type="predicted"/>
<evidence type="ECO:0008006" key="2">
    <source>
        <dbReference type="Google" id="ProtNLM"/>
    </source>
</evidence>